<dbReference type="AlphaFoldDB" id="A0A1X0QKG7"/>
<sequence>MQTIQDTKRYIERKIKKLNYIHTRLPEGYEQLNRDYRQLRDEVPILRNVISSLSSYEYGGSVMKNISHWANKISKTTSVASLKKDEIYTDISFVGKGLSHSITNQQTQKVCNDFGVAFQKIAIDKVRMNDELMKIDEELLRIKEKSKEVDRKRRLVNDSRYDAEELQQINVFKEEDKERLLKIFNDNAGEAINSMKEFNDYKKLNDIIKNICKIYGKFCEKASKDLEIEDLKTEEE</sequence>
<protein>
    <submittedName>
        <fullName evidence="1">SWP12</fullName>
    </submittedName>
</protein>
<dbReference type="Proteomes" id="UP000192501">
    <property type="component" value="Unassembled WGS sequence"/>
</dbReference>
<gene>
    <name evidence="1" type="primary">SWP12</name>
    <name evidence="1" type="ORF">A0H76_1994</name>
</gene>
<organism evidence="1 2">
    <name type="scientific">Hepatospora eriocheir</name>
    <dbReference type="NCBI Taxonomy" id="1081669"/>
    <lineage>
        <taxon>Eukaryota</taxon>
        <taxon>Fungi</taxon>
        <taxon>Fungi incertae sedis</taxon>
        <taxon>Microsporidia</taxon>
        <taxon>Hepatosporidae</taxon>
        <taxon>Hepatospora</taxon>
    </lineage>
</organism>
<evidence type="ECO:0000313" key="1">
    <source>
        <dbReference type="EMBL" id="ORE00205.1"/>
    </source>
</evidence>
<accession>A0A1X0QKG7</accession>
<dbReference type="EMBL" id="LTAI01000051">
    <property type="protein sequence ID" value="ORE00205.1"/>
    <property type="molecule type" value="Genomic_DNA"/>
</dbReference>
<dbReference type="VEuPathDB" id="MicrosporidiaDB:HERIO_1016"/>
<evidence type="ECO:0000313" key="2">
    <source>
        <dbReference type="Proteomes" id="UP000192501"/>
    </source>
</evidence>
<comment type="caution">
    <text evidence="1">The sequence shown here is derived from an EMBL/GenBank/DDBJ whole genome shotgun (WGS) entry which is preliminary data.</text>
</comment>
<dbReference type="VEuPathDB" id="MicrosporidiaDB:A0H76_1994"/>
<reference evidence="1 2" key="1">
    <citation type="journal article" date="2017" name="Environ. Microbiol.">
        <title>Decay of the glycolytic pathway and adaptation to intranuclear parasitism within Enterocytozoonidae microsporidia.</title>
        <authorList>
            <person name="Wiredu Boakye D."/>
            <person name="Jaroenlak P."/>
            <person name="Prachumwat A."/>
            <person name="Williams T.A."/>
            <person name="Bateman K.S."/>
            <person name="Itsathitphaisarn O."/>
            <person name="Sritunyalucksana K."/>
            <person name="Paszkiewicz K.H."/>
            <person name="Moore K.A."/>
            <person name="Stentiford G.D."/>
            <person name="Williams B.A."/>
        </authorList>
    </citation>
    <scope>NUCLEOTIDE SEQUENCE [LARGE SCALE GENOMIC DNA]</scope>
    <source>
        <strain evidence="2">canceri</strain>
    </source>
</reference>
<name>A0A1X0QKG7_9MICR</name>
<proteinExistence type="predicted"/>